<protein>
    <submittedName>
        <fullName evidence="2">DUF3794 domain-containing protein</fullName>
    </submittedName>
</protein>
<proteinExistence type="predicted"/>
<dbReference type="EMBL" id="CP034791">
    <property type="protein sequence ID" value="AZT89409.1"/>
    <property type="molecule type" value="Genomic_DNA"/>
</dbReference>
<organism evidence="2 3">
    <name type="scientific">Caldicellulosiruptor changbaiensis</name>
    <dbReference type="NCBI Taxonomy" id="1222016"/>
    <lineage>
        <taxon>Bacteria</taxon>
        <taxon>Bacillati</taxon>
        <taxon>Bacillota</taxon>
        <taxon>Bacillota incertae sedis</taxon>
        <taxon>Caldicellulosiruptorales</taxon>
        <taxon>Caldicellulosiruptoraceae</taxon>
        <taxon>Caldicellulosiruptor</taxon>
    </lineage>
</organism>
<feature type="domain" description="SipL SPOCS" evidence="1">
    <location>
        <begin position="45"/>
        <end position="133"/>
    </location>
</feature>
<dbReference type="Proteomes" id="UP000282930">
    <property type="component" value="Chromosome"/>
</dbReference>
<accession>A0A3T0D301</accession>
<dbReference type="InterPro" id="IPR024300">
    <property type="entry name" value="SipL_SPOCS_dom"/>
</dbReference>
<evidence type="ECO:0000259" key="1">
    <source>
        <dbReference type="Pfam" id="PF12673"/>
    </source>
</evidence>
<gene>
    <name evidence="2" type="ORF">ELD05_01195</name>
</gene>
<keyword evidence="3" id="KW-1185">Reference proteome</keyword>
<dbReference type="RefSeq" id="WP_127351038.1">
    <property type="nucleotide sequence ID" value="NZ_CP034791.1"/>
</dbReference>
<evidence type="ECO:0000313" key="3">
    <source>
        <dbReference type="Proteomes" id="UP000282930"/>
    </source>
</evidence>
<dbReference type="AlphaFoldDB" id="A0A3T0D301"/>
<sequence>MEIQKGCAYLGIIEPHEYDDVKKTHVYKQVLTKAEFEIPESKPEIEDFSSVVMQITRKKCKLICGPLGDKIVVTGTINLNVMYTAANPQQSVHNVHLCHDVDAFINIKCLEEIHKSFCGCCDVKMYIEWADLEAVAKRRIKGCFLVLITAKCKSVK</sequence>
<name>A0A3T0D301_9FIRM</name>
<reference evidence="2 3" key="1">
    <citation type="submission" date="2018-12" db="EMBL/GenBank/DDBJ databases">
        <title>Genome sequence from the cellulolytic species, Caldicellulosiruptor changbaiensis.</title>
        <authorList>
            <person name="Blumer-Schuette S.E."/>
            <person name="Mendoza C."/>
        </authorList>
    </citation>
    <scope>NUCLEOTIDE SEQUENCE [LARGE SCALE GENOMIC DNA]</scope>
    <source>
        <strain evidence="2 3">CBS-Z</strain>
    </source>
</reference>
<dbReference type="Pfam" id="PF12673">
    <property type="entry name" value="SipL"/>
    <property type="match status" value="1"/>
</dbReference>
<evidence type="ECO:0000313" key="2">
    <source>
        <dbReference type="EMBL" id="AZT89409.1"/>
    </source>
</evidence>
<dbReference type="KEGG" id="ccha:ELD05_01195"/>